<reference evidence="1" key="1">
    <citation type="submission" date="2014-05" db="EMBL/GenBank/DDBJ databases">
        <authorList>
            <person name="Chronopoulou M."/>
        </authorList>
    </citation>
    <scope>NUCLEOTIDE SEQUENCE</scope>
    <source>
        <tissue evidence="1">Whole organism</tissue>
    </source>
</reference>
<organism evidence="1">
    <name type="scientific">Lepeophtheirus salmonis</name>
    <name type="common">Salmon louse</name>
    <name type="synonym">Caligus salmonis</name>
    <dbReference type="NCBI Taxonomy" id="72036"/>
    <lineage>
        <taxon>Eukaryota</taxon>
        <taxon>Metazoa</taxon>
        <taxon>Ecdysozoa</taxon>
        <taxon>Arthropoda</taxon>
        <taxon>Crustacea</taxon>
        <taxon>Multicrustacea</taxon>
        <taxon>Hexanauplia</taxon>
        <taxon>Copepoda</taxon>
        <taxon>Siphonostomatoida</taxon>
        <taxon>Caligidae</taxon>
        <taxon>Lepeophtheirus</taxon>
    </lineage>
</organism>
<protein>
    <submittedName>
        <fullName evidence="1">Uncharacterized protein</fullName>
    </submittedName>
</protein>
<evidence type="ECO:0000313" key="1">
    <source>
        <dbReference type="EMBL" id="CDW30889.1"/>
    </source>
</evidence>
<dbReference type="AlphaFoldDB" id="A0A0K2TY09"/>
<sequence>MNRLELMKGVLSLSNWSQSKGRSLAHKKDGNGRIFYFSILF</sequence>
<dbReference type="EMBL" id="HACA01013528">
    <property type="protein sequence ID" value="CDW30889.1"/>
    <property type="molecule type" value="Transcribed_RNA"/>
</dbReference>
<accession>A0A0K2TY09</accession>
<proteinExistence type="predicted"/>
<name>A0A0K2TY09_LEPSM</name>